<gene>
    <name evidence="2" type="ORF">CSKR_203837</name>
</gene>
<accession>A0A8T1N3I5</accession>
<organism evidence="2 3">
    <name type="scientific">Clonorchis sinensis</name>
    <name type="common">Chinese liver fluke</name>
    <dbReference type="NCBI Taxonomy" id="79923"/>
    <lineage>
        <taxon>Eukaryota</taxon>
        <taxon>Metazoa</taxon>
        <taxon>Spiralia</taxon>
        <taxon>Lophotrochozoa</taxon>
        <taxon>Platyhelminthes</taxon>
        <taxon>Trematoda</taxon>
        <taxon>Digenea</taxon>
        <taxon>Opisthorchiida</taxon>
        <taxon>Opisthorchiata</taxon>
        <taxon>Opisthorchiidae</taxon>
        <taxon>Clonorchis</taxon>
    </lineage>
</organism>
<reference evidence="2 3" key="1">
    <citation type="journal article" date="2018" name="Biotechnol. Adv.">
        <title>Improved genomic resources and new bioinformatic workflow for the carcinogenic parasite Clonorchis sinensis: Biotechnological implications.</title>
        <authorList>
            <person name="Wang D."/>
            <person name="Korhonen P.K."/>
            <person name="Gasser R.B."/>
            <person name="Young N.D."/>
        </authorList>
    </citation>
    <scope>NUCLEOTIDE SEQUENCE [LARGE SCALE GENOMIC DNA]</scope>
    <source>
        <strain evidence="2">Cs-k2</strain>
    </source>
</reference>
<evidence type="ECO:0000256" key="1">
    <source>
        <dbReference type="SAM" id="MobiDB-lite"/>
    </source>
</evidence>
<dbReference type="Proteomes" id="UP000286415">
    <property type="component" value="Unassembled WGS sequence"/>
</dbReference>
<reference evidence="2 3" key="2">
    <citation type="journal article" date="2021" name="Genomics">
        <title>High-quality reference genome for Clonorchis sinensis.</title>
        <authorList>
            <person name="Young N.D."/>
            <person name="Stroehlein A.J."/>
            <person name="Kinkar L."/>
            <person name="Wang T."/>
            <person name="Sohn W.M."/>
            <person name="Chang B.C.H."/>
            <person name="Kaur P."/>
            <person name="Weisz D."/>
            <person name="Dudchenko O."/>
            <person name="Aiden E.L."/>
            <person name="Korhonen P.K."/>
            <person name="Gasser R.B."/>
        </authorList>
    </citation>
    <scope>NUCLEOTIDE SEQUENCE [LARGE SCALE GENOMIC DNA]</scope>
    <source>
        <strain evidence="2">Cs-k2</strain>
    </source>
</reference>
<comment type="caution">
    <text evidence="2">The sequence shown here is derived from an EMBL/GenBank/DDBJ whole genome shotgun (WGS) entry which is preliminary data.</text>
</comment>
<dbReference type="EMBL" id="NIRI02000005">
    <property type="protein sequence ID" value="KAG5455161.1"/>
    <property type="molecule type" value="Genomic_DNA"/>
</dbReference>
<sequence length="112" mass="12943">MRPPNIQLMKISREKFFSLEMAPEPKRKRPSPSDTACKSSDRTQPGCRSCVIVAIAYTNPEQMILVFVNIVETFTDNRQLVKRKVEELFDNFILSLLMSDYPRFDDGITLVQ</sequence>
<keyword evidence="3" id="KW-1185">Reference proteome</keyword>
<evidence type="ECO:0000313" key="3">
    <source>
        <dbReference type="Proteomes" id="UP000286415"/>
    </source>
</evidence>
<evidence type="ECO:0000313" key="2">
    <source>
        <dbReference type="EMBL" id="KAG5455161.1"/>
    </source>
</evidence>
<name>A0A8T1N3I5_CLOSI</name>
<feature type="region of interest" description="Disordered" evidence="1">
    <location>
        <begin position="22"/>
        <end position="45"/>
    </location>
</feature>
<protein>
    <submittedName>
        <fullName evidence="2">Uncharacterized protein</fullName>
    </submittedName>
</protein>
<dbReference type="AlphaFoldDB" id="A0A8T1N3I5"/>
<proteinExistence type="predicted"/>